<accession>A0A934KDA7</accession>
<keyword evidence="1 2" id="KW-0808">Transferase</keyword>
<dbReference type="Gene3D" id="3.40.50.10540">
    <property type="entry name" value="Crotonobetainyl-coa:carnitine coa-transferase, domain 1"/>
    <property type="match status" value="1"/>
</dbReference>
<reference evidence="2 3" key="1">
    <citation type="submission" date="2020-10" db="EMBL/GenBank/DDBJ databases">
        <title>Ca. Dormibacterota MAGs.</title>
        <authorList>
            <person name="Montgomery K."/>
        </authorList>
    </citation>
    <scope>NUCLEOTIDE SEQUENCE [LARGE SCALE GENOMIC DNA]</scope>
    <source>
        <strain evidence="2">SC8811_S16_3</strain>
    </source>
</reference>
<sequence>MSNTLKGIRILDLTRMLAGPYATMLLADMGAEVIKIEEPDGDPIRAMGPPFEPDGFSAYFAAVNRNKKSVMLDLKQGPDRERFLGLVATADAVIDNFRFGVMARLRLLPADLRSARADLVTCSLSAFGEDGPYRDLPAFDLVLQAMAGGMSITGEPGGRPMRAGIPIGDLAGGLFAALGVCAALLRRERSGEAEHLDLSLFDCQVSLLTYVGQYHLTDGRVPEPIGSGHQSVVPYQAFQTADGHLVVAVFVERFWPPLCEVLGLPELAQRYPSNASRVAARAEVVAALEQRFRQRKTEDWSHQLWAAGVPSGPVNTVDRVFRDPQVQHRQMVVSDGRRQLIGNPIKAGVADTFSPAPTLGQHNSEILG</sequence>
<comment type="caution">
    <text evidence="2">The sequence shown here is derived from an EMBL/GenBank/DDBJ whole genome shotgun (WGS) entry which is preliminary data.</text>
</comment>
<dbReference type="EMBL" id="JAEKNQ010000001">
    <property type="protein sequence ID" value="MBJ7601592.1"/>
    <property type="molecule type" value="Genomic_DNA"/>
</dbReference>
<dbReference type="Proteomes" id="UP000620075">
    <property type="component" value="Unassembled WGS sequence"/>
</dbReference>
<proteinExistence type="predicted"/>
<dbReference type="Gene3D" id="3.30.1540.10">
    <property type="entry name" value="formyl-coa transferase, domain 3"/>
    <property type="match status" value="1"/>
</dbReference>
<dbReference type="AlphaFoldDB" id="A0A934KDA7"/>
<dbReference type="SUPFAM" id="SSF89796">
    <property type="entry name" value="CoA-transferase family III (CaiB/BaiF)"/>
    <property type="match status" value="1"/>
</dbReference>
<gene>
    <name evidence="2" type="ORF">JF888_00085</name>
</gene>
<dbReference type="InterPro" id="IPR050483">
    <property type="entry name" value="CoA-transferase_III_domain"/>
</dbReference>
<dbReference type="PANTHER" id="PTHR48207">
    <property type="entry name" value="SUCCINATE--HYDROXYMETHYLGLUTARATE COA-TRANSFERASE"/>
    <property type="match status" value="1"/>
</dbReference>
<dbReference type="InterPro" id="IPR044855">
    <property type="entry name" value="CoA-Trfase_III_dom3_sf"/>
</dbReference>
<dbReference type="InterPro" id="IPR003673">
    <property type="entry name" value="CoA-Trfase_fam_III"/>
</dbReference>
<evidence type="ECO:0000256" key="1">
    <source>
        <dbReference type="ARBA" id="ARBA00022679"/>
    </source>
</evidence>
<evidence type="ECO:0000313" key="3">
    <source>
        <dbReference type="Proteomes" id="UP000620075"/>
    </source>
</evidence>
<organism evidence="2 3">
    <name type="scientific">Candidatus Dormiibacter inghamiae</name>
    <dbReference type="NCBI Taxonomy" id="3127013"/>
    <lineage>
        <taxon>Bacteria</taxon>
        <taxon>Bacillati</taxon>
        <taxon>Candidatus Dormiibacterota</taxon>
        <taxon>Candidatus Dormibacteria</taxon>
        <taxon>Candidatus Dormibacterales</taxon>
        <taxon>Candidatus Dormibacteraceae</taxon>
        <taxon>Candidatus Dormiibacter</taxon>
    </lineage>
</organism>
<dbReference type="RefSeq" id="WP_338175944.1">
    <property type="nucleotide sequence ID" value="NZ_JAEKNQ010000001.1"/>
</dbReference>
<name>A0A934KDA7_9BACT</name>
<dbReference type="GO" id="GO:0008410">
    <property type="term" value="F:CoA-transferase activity"/>
    <property type="evidence" value="ECO:0007669"/>
    <property type="project" value="TreeGrafter"/>
</dbReference>
<protein>
    <submittedName>
        <fullName evidence="2">CoA transferase</fullName>
    </submittedName>
</protein>
<dbReference type="InterPro" id="IPR023606">
    <property type="entry name" value="CoA-Trfase_III_dom_1_sf"/>
</dbReference>
<dbReference type="Pfam" id="PF02515">
    <property type="entry name" value="CoA_transf_3"/>
    <property type="match status" value="1"/>
</dbReference>
<evidence type="ECO:0000313" key="2">
    <source>
        <dbReference type="EMBL" id="MBJ7601592.1"/>
    </source>
</evidence>
<dbReference type="PANTHER" id="PTHR48207:SF3">
    <property type="entry name" value="SUCCINATE--HYDROXYMETHYLGLUTARATE COA-TRANSFERASE"/>
    <property type="match status" value="1"/>
</dbReference>